<evidence type="ECO:0000256" key="1">
    <source>
        <dbReference type="SAM" id="SignalP"/>
    </source>
</evidence>
<keyword evidence="1" id="KW-0732">Signal</keyword>
<feature type="signal peptide" evidence="1">
    <location>
        <begin position="1"/>
        <end position="17"/>
    </location>
</feature>
<feature type="chain" id="PRO_5002431779" evidence="1">
    <location>
        <begin position="18"/>
        <end position="59"/>
    </location>
</feature>
<organism evidence="2">
    <name type="scientific">Anguilla anguilla</name>
    <name type="common">European freshwater eel</name>
    <name type="synonym">Muraena anguilla</name>
    <dbReference type="NCBI Taxonomy" id="7936"/>
    <lineage>
        <taxon>Eukaryota</taxon>
        <taxon>Metazoa</taxon>
        <taxon>Chordata</taxon>
        <taxon>Craniata</taxon>
        <taxon>Vertebrata</taxon>
        <taxon>Euteleostomi</taxon>
        <taxon>Actinopterygii</taxon>
        <taxon>Neopterygii</taxon>
        <taxon>Teleostei</taxon>
        <taxon>Anguilliformes</taxon>
        <taxon>Anguillidae</taxon>
        <taxon>Anguilla</taxon>
    </lineage>
</organism>
<reference evidence="2" key="1">
    <citation type="submission" date="2014-11" db="EMBL/GenBank/DDBJ databases">
        <authorList>
            <person name="Amaro Gonzalez C."/>
        </authorList>
    </citation>
    <scope>NUCLEOTIDE SEQUENCE</scope>
</reference>
<dbReference type="AlphaFoldDB" id="A0A0E9RRB7"/>
<dbReference type="EMBL" id="GBXM01077220">
    <property type="protein sequence ID" value="JAH31357.1"/>
    <property type="molecule type" value="Transcribed_RNA"/>
</dbReference>
<accession>A0A0E9RRB7</accession>
<protein>
    <submittedName>
        <fullName evidence="2">Uncharacterized protein</fullName>
    </submittedName>
</protein>
<reference evidence="2" key="2">
    <citation type="journal article" date="2015" name="Fish Shellfish Immunol.">
        <title>Early steps in the European eel (Anguilla anguilla)-Vibrio vulnificus interaction in the gills: Role of the RtxA13 toxin.</title>
        <authorList>
            <person name="Callol A."/>
            <person name="Pajuelo D."/>
            <person name="Ebbesson L."/>
            <person name="Teles M."/>
            <person name="MacKenzie S."/>
            <person name="Amaro C."/>
        </authorList>
    </citation>
    <scope>NUCLEOTIDE SEQUENCE</scope>
</reference>
<evidence type="ECO:0000313" key="2">
    <source>
        <dbReference type="EMBL" id="JAH31357.1"/>
    </source>
</evidence>
<name>A0A0E9RRB7_ANGAN</name>
<sequence>MFYIYFSMWALTVLTYTQVGLELQKVENPCVTRYTLLWWKMEGSISMQGNSLSRFPFLS</sequence>
<proteinExistence type="predicted"/>